<keyword evidence="1" id="KW-0812">Transmembrane</keyword>
<evidence type="ECO:0000256" key="1">
    <source>
        <dbReference type="SAM" id="Phobius"/>
    </source>
</evidence>
<evidence type="ECO:0000313" key="3">
    <source>
        <dbReference type="Proteomes" id="UP000241912"/>
    </source>
</evidence>
<organism evidence="2 3">
    <name type="scientific">Nitrosomonas supralitoralis</name>
    <dbReference type="NCBI Taxonomy" id="2116706"/>
    <lineage>
        <taxon>Bacteria</taxon>
        <taxon>Pseudomonadati</taxon>
        <taxon>Pseudomonadota</taxon>
        <taxon>Betaproteobacteria</taxon>
        <taxon>Nitrosomonadales</taxon>
        <taxon>Nitrosomonadaceae</taxon>
        <taxon>Nitrosomonas</taxon>
    </lineage>
</organism>
<accession>A0A2P7NTY1</accession>
<dbReference type="AlphaFoldDB" id="A0A2P7NTY1"/>
<gene>
    <name evidence="2" type="ORF">C7H79_10815</name>
</gene>
<comment type="caution">
    <text evidence="2">The sequence shown here is derived from an EMBL/GenBank/DDBJ whole genome shotgun (WGS) entry which is preliminary data.</text>
</comment>
<name>A0A2P7NTY1_9PROT</name>
<keyword evidence="1" id="KW-1133">Transmembrane helix</keyword>
<keyword evidence="3" id="KW-1185">Reference proteome</keyword>
<feature type="transmembrane region" description="Helical" evidence="1">
    <location>
        <begin position="20"/>
        <end position="50"/>
    </location>
</feature>
<evidence type="ECO:0000313" key="2">
    <source>
        <dbReference type="EMBL" id="PSJ16927.1"/>
    </source>
</evidence>
<keyword evidence="1" id="KW-0472">Membrane</keyword>
<sequence length="68" mass="7660">MQNTNDQVNYPVFLPQKGHTILQIGLSGMGLFIVLEILILALILLLNFILRNILIFLPMNLETPRISG</sequence>
<proteinExistence type="predicted"/>
<reference evidence="2 3" key="1">
    <citation type="submission" date="2018-03" db="EMBL/GenBank/DDBJ databases">
        <title>Draft genome of Nitrosomonas supralitoralis APG5.</title>
        <authorList>
            <person name="Urakawa H."/>
            <person name="Lopez J.V."/>
        </authorList>
    </citation>
    <scope>NUCLEOTIDE SEQUENCE [LARGE SCALE GENOMIC DNA]</scope>
    <source>
        <strain evidence="2 3">APG5</strain>
    </source>
</reference>
<protein>
    <submittedName>
        <fullName evidence="2">Uncharacterized protein</fullName>
    </submittedName>
</protein>
<dbReference type="Proteomes" id="UP000241912">
    <property type="component" value="Unassembled WGS sequence"/>
</dbReference>
<dbReference type="EMBL" id="PXXU01000032">
    <property type="protein sequence ID" value="PSJ16927.1"/>
    <property type="molecule type" value="Genomic_DNA"/>
</dbReference>